<organism evidence="1 2">
    <name type="scientific">Symbiodinium pilosum</name>
    <name type="common">Dinoflagellate</name>
    <dbReference type="NCBI Taxonomy" id="2952"/>
    <lineage>
        <taxon>Eukaryota</taxon>
        <taxon>Sar</taxon>
        <taxon>Alveolata</taxon>
        <taxon>Dinophyceae</taxon>
        <taxon>Suessiales</taxon>
        <taxon>Symbiodiniaceae</taxon>
        <taxon>Symbiodinium</taxon>
    </lineage>
</organism>
<proteinExistence type="predicted"/>
<name>A0A812SBR0_SYMPI</name>
<accession>A0A812SBR0</accession>
<reference evidence="1" key="1">
    <citation type="submission" date="2021-02" db="EMBL/GenBank/DDBJ databases">
        <authorList>
            <person name="Dougan E. K."/>
            <person name="Rhodes N."/>
            <person name="Thang M."/>
            <person name="Chan C."/>
        </authorList>
    </citation>
    <scope>NUCLEOTIDE SEQUENCE</scope>
</reference>
<evidence type="ECO:0000313" key="1">
    <source>
        <dbReference type="EMBL" id="CAE7470903.1"/>
    </source>
</evidence>
<comment type="caution">
    <text evidence="1">The sequence shown here is derived from an EMBL/GenBank/DDBJ whole genome shotgun (WGS) entry which is preliminary data.</text>
</comment>
<dbReference type="AlphaFoldDB" id="A0A812SBR0"/>
<protein>
    <submittedName>
        <fullName evidence="1">Pol protein</fullName>
    </submittedName>
</protein>
<feature type="non-terminal residue" evidence="1">
    <location>
        <position position="1"/>
    </location>
</feature>
<dbReference type="Proteomes" id="UP000649617">
    <property type="component" value="Unassembled WGS sequence"/>
</dbReference>
<keyword evidence="2" id="KW-1185">Reference proteome</keyword>
<gene>
    <name evidence="1" type="primary">Pol</name>
    <name evidence="1" type="ORF">SPIL2461_LOCUS11931</name>
</gene>
<sequence length="108" mass="12080">PKTVGHGSVASWKKYLAAMGHGSLWKSRSPGLLLELLIAVKLWVRDSEDRQSSRVALRGFTDNQSNEALVKKAMTTKYPSSLILLELTAELAAKKCDLSLTWIRREVR</sequence>
<evidence type="ECO:0000313" key="2">
    <source>
        <dbReference type="Proteomes" id="UP000649617"/>
    </source>
</evidence>
<dbReference type="EMBL" id="CAJNIZ010023682">
    <property type="protein sequence ID" value="CAE7470903.1"/>
    <property type="molecule type" value="Genomic_DNA"/>
</dbReference>